<sequence length="80" mass="8621">MLLISPLKNLLSTPLQDGKRFVSPSPSTTIQAKPTRVLDIDSSSLKCHPPDAGGFMRQLECNFLGPMSNQPTSLVSLAPK</sequence>
<proteinExistence type="predicted"/>
<dbReference type="Proteomes" id="UP001222027">
    <property type="component" value="Unassembled WGS sequence"/>
</dbReference>
<reference evidence="1 2" key="1">
    <citation type="submission" date="2022-12" db="EMBL/GenBank/DDBJ databases">
        <title>Chromosome-scale assembly of the Ensete ventricosum genome.</title>
        <authorList>
            <person name="Dussert Y."/>
            <person name="Stocks J."/>
            <person name="Wendawek A."/>
            <person name="Woldeyes F."/>
            <person name="Nichols R.A."/>
            <person name="Borrell J.S."/>
        </authorList>
    </citation>
    <scope>NUCLEOTIDE SEQUENCE [LARGE SCALE GENOMIC DNA]</scope>
    <source>
        <strain evidence="2">cv. Maze</strain>
        <tissue evidence="1">Seeds</tissue>
    </source>
</reference>
<keyword evidence="2" id="KW-1185">Reference proteome</keyword>
<organism evidence="1 2">
    <name type="scientific">Ensete ventricosum</name>
    <name type="common">Abyssinian banana</name>
    <name type="synonym">Musa ensete</name>
    <dbReference type="NCBI Taxonomy" id="4639"/>
    <lineage>
        <taxon>Eukaryota</taxon>
        <taxon>Viridiplantae</taxon>
        <taxon>Streptophyta</taxon>
        <taxon>Embryophyta</taxon>
        <taxon>Tracheophyta</taxon>
        <taxon>Spermatophyta</taxon>
        <taxon>Magnoliopsida</taxon>
        <taxon>Liliopsida</taxon>
        <taxon>Zingiberales</taxon>
        <taxon>Musaceae</taxon>
        <taxon>Ensete</taxon>
    </lineage>
</organism>
<dbReference type="AlphaFoldDB" id="A0AAV8QFE0"/>
<name>A0AAV8QFE0_ENSVE</name>
<dbReference type="EMBL" id="JAQQAF010000006">
    <property type="protein sequence ID" value="KAJ8476937.1"/>
    <property type="molecule type" value="Genomic_DNA"/>
</dbReference>
<accession>A0AAV8QFE0</accession>
<protein>
    <submittedName>
        <fullName evidence="1">Uncharacterized protein</fullName>
    </submittedName>
</protein>
<evidence type="ECO:0000313" key="2">
    <source>
        <dbReference type="Proteomes" id="UP001222027"/>
    </source>
</evidence>
<comment type="caution">
    <text evidence="1">The sequence shown here is derived from an EMBL/GenBank/DDBJ whole genome shotgun (WGS) entry which is preliminary data.</text>
</comment>
<gene>
    <name evidence="1" type="ORF">OPV22_020664</name>
</gene>
<evidence type="ECO:0000313" key="1">
    <source>
        <dbReference type="EMBL" id="KAJ8476937.1"/>
    </source>
</evidence>